<dbReference type="GO" id="GO:0005737">
    <property type="term" value="C:cytoplasm"/>
    <property type="evidence" value="ECO:0007669"/>
    <property type="project" value="TreeGrafter"/>
</dbReference>
<proteinExistence type="predicted"/>
<dbReference type="WBParaSite" id="snap_masked-unitig_23365-processed-gene-0.1-mRNA-1">
    <property type="protein sequence ID" value="snap_masked-unitig_23365-processed-gene-0.1-mRNA-1"/>
    <property type="gene ID" value="snap_masked-unitig_23365-processed-gene-0.1"/>
</dbReference>
<dbReference type="SUPFAM" id="SSF56112">
    <property type="entry name" value="Protein kinase-like (PK-like)"/>
    <property type="match status" value="1"/>
</dbReference>
<protein>
    <submittedName>
        <fullName evidence="4">PK_Tyr_Ser-Thr domain-containing protein</fullName>
    </submittedName>
</protein>
<reference evidence="4" key="1">
    <citation type="submission" date="2016-11" db="UniProtKB">
        <authorList>
            <consortium name="WormBaseParasite"/>
        </authorList>
    </citation>
    <scope>IDENTIFICATION</scope>
</reference>
<dbReference type="AlphaFoldDB" id="A0A1I8JM55"/>
<dbReference type="PANTHER" id="PTHR23257:SF958">
    <property type="entry name" value="SERINE_THREONINE-PROTEIN KINASE WNK4"/>
    <property type="match status" value="1"/>
</dbReference>
<dbReference type="InterPro" id="IPR001245">
    <property type="entry name" value="Ser-Thr/Tyr_kinase_cat_dom"/>
</dbReference>
<feature type="domain" description="Serine-threonine/tyrosine-protein kinase catalytic" evidence="2">
    <location>
        <begin position="628"/>
        <end position="734"/>
    </location>
</feature>
<dbReference type="InterPro" id="IPR011009">
    <property type="entry name" value="Kinase-like_dom_sf"/>
</dbReference>
<evidence type="ECO:0000313" key="4">
    <source>
        <dbReference type="WBParaSite" id="snap_masked-unitig_23365-processed-gene-0.1-mRNA-1"/>
    </source>
</evidence>
<name>A0A1I8JM55_9PLAT</name>
<dbReference type="Gene3D" id="1.10.510.10">
    <property type="entry name" value="Transferase(Phosphotransferase) domain 1"/>
    <property type="match status" value="1"/>
</dbReference>
<dbReference type="GO" id="GO:0004672">
    <property type="term" value="F:protein kinase activity"/>
    <property type="evidence" value="ECO:0007669"/>
    <property type="project" value="InterPro"/>
</dbReference>
<feature type="region of interest" description="Disordered" evidence="1">
    <location>
        <begin position="812"/>
        <end position="843"/>
    </location>
</feature>
<feature type="region of interest" description="Disordered" evidence="1">
    <location>
        <begin position="546"/>
        <end position="607"/>
    </location>
</feature>
<feature type="compositionally biased region" description="Low complexity" evidence="1">
    <location>
        <begin position="562"/>
        <end position="580"/>
    </location>
</feature>
<accession>A0A1I8JM55</accession>
<dbReference type="Pfam" id="PF07714">
    <property type="entry name" value="PK_Tyr_Ser-Thr"/>
    <property type="match status" value="1"/>
</dbReference>
<evidence type="ECO:0000313" key="3">
    <source>
        <dbReference type="Proteomes" id="UP000095280"/>
    </source>
</evidence>
<dbReference type="PANTHER" id="PTHR23257">
    <property type="entry name" value="SERINE-THREONINE PROTEIN KINASE"/>
    <property type="match status" value="1"/>
</dbReference>
<organism evidence="3 4">
    <name type="scientific">Macrostomum lignano</name>
    <dbReference type="NCBI Taxonomy" id="282301"/>
    <lineage>
        <taxon>Eukaryota</taxon>
        <taxon>Metazoa</taxon>
        <taxon>Spiralia</taxon>
        <taxon>Lophotrochozoa</taxon>
        <taxon>Platyhelminthes</taxon>
        <taxon>Rhabditophora</taxon>
        <taxon>Macrostomorpha</taxon>
        <taxon>Macrostomida</taxon>
        <taxon>Macrostomidae</taxon>
        <taxon>Macrostomum</taxon>
    </lineage>
</organism>
<evidence type="ECO:0000256" key="1">
    <source>
        <dbReference type="SAM" id="MobiDB-lite"/>
    </source>
</evidence>
<evidence type="ECO:0000259" key="2">
    <source>
        <dbReference type="Pfam" id="PF07714"/>
    </source>
</evidence>
<sequence length="1062" mass="115915">MRHRAEAASRREFLGGRALCPVAVRSWNRTPGYPHRCGVPHPGREPDDQAMSPGLRWDGAEWSLRCPAQDDVKRRGARESARQLGRCSSSSTAMELVVAALRGHPRAATAPEVTGGPGTGNGDSICAVLITGGRNVELLKRPPKTASPSQAFENGAEFEPSTFMHELGLLLHIRRRLHILPVLPDAEWFLFVLGMSVVLFKSTDESAQLRLCLAIMIMPCCSPTTGRARTDRSRWTRVRACASPAALPRPCSACTASLLLPVSGPRLAATAAMPPWRGPERSAPAFLRPAIGAATSRGCSPTAQRGLRLLYSLLHRAADSVQILSLEQPLARRLGARACSASGTSICCWRAASLVKHDDGRFGIQLGDSGVELELCVLSPEQETSPRSLTRVDLLLDTWLPRPGAASSRGRLRDVAEDDGESNAMKGLVPCPECLSASWTEAYVSLSALCPRRVPGTVRAKVHWLGYRLCAERALTGRPLRCLGAAPPRARQPRAGAAVLLTSIARPLCEAGRLRLRREPTACWARVAFGSVLRACRSSAYPIFQAGRHPSSGQNQQILARTSWTSSSSRLTSPSSCASSPVAEGSSSTRESGKRRRHQRGALAESAADSLVQLERARRLDQAIDGLKRMPHEANVLQALRSPFLVAFRGICLEPLCFLTELRALGSLAEVARRRASKHGPAPPCRWAASSATRWRTSVLYRDLKSDNVLVFSKDRRARLHVKLGDYGTSLNTGLQGTNRRQGTRATWRPRCCGTATYDEKLRCGAARRQKLWPSIPQPASSLTRARQLFRRLRLPYRRICRLFYDSESPVRQTEIPLPRRPRPPRQKISGPPRPGSAPPFRSYSGISMAEPSALWEIRGSQSKNENKGNAKAGLLKPESAFTAFIRHYLFIPIGIPSVRDATVKVILNFIHSSGTGVWLLFRPGRGRVPPSAWCSYELHLRASGRSASCPAARTSPRWLDGGQHPEFTVQEAESRPPSWASCQQCWASQPRRPAPPRLAFALPWRRTAAGALERFIALPNDGGPARTEAPVEAAAEERDGGGIPDFVGAMAEPTCACITEE</sequence>
<dbReference type="Proteomes" id="UP000095280">
    <property type="component" value="Unplaced"/>
</dbReference>
<feature type="compositionally biased region" description="Polar residues" evidence="1">
    <location>
        <begin position="551"/>
        <end position="560"/>
    </location>
</feature>
<keyword evidence="3" id="KW-1185">Reference proteome</keyword>
<dbReference type="GO" id="GO:0007165">
    <property type="term" value="P:signal transduction"/>
    <property type="evidence" value="ECO:0007669"/>
    <property type="project" value="TreeGrafter"/>
</dbReference>
<dbReference type="InterPro" id="IPR050167">
    <property type="entry name" value="Ser_Thr_protein_kinase"/>
</dbReference>